<dbReference type="InterPro" id="IPR007219">
    <property type="entry name" value="XnlR_reg_dom"/>
</dbReference>
<feature type="region of interest" description="Disordered" evidence="7">
    <location>
        <begin position="89"/>
        <end position="113"/>
    </location>
</feature>
<evidence type="ECO:0000256" key="3">
    <source>
        <dbReference type="ARBA" id="ARBA00023015"/>
    </source>
</evidence>
<feature type="domain" description="Xylanolytic transcriptional activator regulatory" evidence="8">
    <location>
        <begin position="609"/>
        <end position="693"/>
    </location>
</feature>
<gene>
    <name evidence="9" type="ORF">MYCIT1_LOCUS28048</name>
</gene>
<feature type="region of interest" description="Disordered" evidence="7">
    <location>
        <begin position="329"/>
        <end position="422"/>
    </location>
</feature>
<feature type="region of interest" description="Disordered" evidence="7">
    <location>
        <begin position="271"/>
        <end position="310"/>
    </location>
</feature>
<evidence type="ECO:0000259" key="8">
    <source>
        <dbReference type="SMART" id="SM00906"/>
    </source>
</evidence>
<evidence type="ECO:0000256" key="2">
    <source>
        <dbReference type="ARBA" id="ARBA00022833"/>
    </source>
</evidence>
<keyword evidence="10" id="KW-1185">Reference proteome</keyword>
<sequence>MAYSSDAVKLESSPSPSSSIAPTFRFQLHSPPETASHPPSRAQTPGLALPAFRFGAGGSASASGAQPTPAMAWPAGTPAYTLPFADYELDHDDDDEEGSGPTGKDKVVRRRSSKACTFLGPSRKRGPPKGYIDAIEARLHQTEALIGILLTAAGVRAEPTGLVDASEEENGGARKEIDRMARSVLMDMAEDPLARAILTRIDQSAYGPGGRATLGTGFNGGGSGRGSPSGRARSTGPATPSLNSSGEISSTHPSHEWMDRVTSHVLLRARERHHSRPPSIRASGSVTPNGTLSPYRYAYPQSASSPNQRTNQLPAIITALGDYARPSYPASAGAAEPRGAFGPDPRSYPVSAGAAVSNEARPLTAPGSTERRQRRRIDETLYSPSRDPSPPDTESEAELDIDVGAERDESHRGRRRRSEEMAGLAGAVGQLSLNEDKQVRYHGKASGLHLLARRPAEREGSEDGRNIGGIWRFPKARVWPAAPEEWDTDSERDGDGLPSRTVQETLLGRYFSFVHPSFPVVHKISLLDSFSRGKVPPLLLLAMFSLAARHGPHPALSENDAKMWPAGDSFLFRAKTLLDGSYASSRASTCQAMLLMGFREIGIGAMAQAWIYIGMAVRMAQDLGMHRDASGWARAGVKDSDGKLFSAAEISERRRIWYACVVLDKYVSTYIGRPLAIFERDFDTPLPDETVEAEESEEWKPQDPRPSYAISCFSASARLSNILGRVVESIYALKPASSRHSELVVLDAELDKWRISLPSHLQHVPGSRPAPLPHVLTLHMQYWCAVLLLHRPFIRKTGSRMPSPAPENTESRGRAERSYEQCASAANHITTIAGLYSETYTLKHCAAFLCYYIFTAAIMHVSSATLFPANPQARIGLGKCMDALREMQVVWPGAARALELLRGVQFEHDDHDMSGETVAPRHRKRSATQTLDDFRPFAAYTSAGHYALEHYPTSYAPNRWSASASASSGAYQSPSTAVMGPGYTVDETRQPRYQQSPQYWGATDYATYQPVYEDVYNHYNMYSQ</sequence>
<dbReference type="PANTHER" id="PTHR31313">
    <property type="entry name" value="TY1 ENHANCER ACTIVATOR"/>
    <property type="match status" value="1"/>
</dbReference>
<dbReference type="SMART" id="SM00906">
    <property type="entry name" value="Fungal_trans"/>
    <property type="match status" value="1"/>
</dbReference>
<feature type="region of interest" description="Disordered" evidence="7">
    <location>
        <begin position="1"/>
        <end position="75"/>
    </location>
</feature>
<keyword evidence="4" id="KW-0238">DNA-binding</keyword>
<evidence type="ECO:0000256" key="1">
    <source>
        <dbReference type="ARBA" id="ARBA00022723"/>
    </source>
</evidence>
<reference evidence="9" key="1">
    <citation type="submission" date="2023-11" db="EMBL/GenBank/DDBJ databases">
        <authorList>
            <person name="De Vega J J."/>
            <person name="De Vega J J."/>
        </authorList>
    </citation>
    <scope>NUCLEOTIDE SEQUENCE</scope>
</reference>
<feature type="compositionally biased region" description="Acidic residues" evidence="7">
    <location>
        <begin position="89"/>
        <end position="98"/>
    </location>
</feature>
<keyword evidence="6" id="KW-0539">Nucleus</keyword>
<dbReference type="AlphaFoldDB" id="A0AAD2K4H0"/>
<dbReference type="Pfam" id="PF04082">
    <property type="entry name" value="Fungal_trans"/>
    <property type="match status" value="1"/>
</dbReference>
<evidence type="ECO:0000313" key="10">
    <source>
        <dbReference type="Proteomes" id="UP001295794"/>
    </source>
</evidence>
<feature type="compositionally biased region" description="Polar residues" evidence="7">
    <location>
        <begin position="301"/>
        <end position="310"/>
    </location>
</feature>
<dbReference type="GO" id="GO:0006351">
    <property type="term" value="P:DNA-templated transcription"/>
    <property type="evidence" value="ECO:0007669"/>
    <property type="project" value="InterPro"/>
</dbReference>
<accession>A0AAD2K4H0</accession>
<dbReference type="PANTHER" id="PTHR31313:SF78">
    <property type="entry name" value="TRANSCRIPTION FACTOR DOMAIN-CONTAINING PROTEIN"/>
    <property type="match status" value="1"/>
</dbReference>
<feature type="region of interest" description="Disordered" evidence="7">
    <location>
        <begin position="208"/>
        <end position="257"/>
    </location>
</feature>
<proteinExistence type="predicted"/>
<dbReference type="CDD" id="cd12148">
    <property type="entry name" value="fungal_TF_MHR"/>
    <property type="match status" value="1"/>
</dbReference>
<dbReference type="Proteomes" id="UP001295794">
    <property type="component" value="Unassembled WGS sequence"/>
</dbReference>
<name>A0AAD2K4H0_9AGAR</name>
<keyword evidence="3" id="KW-0805">Transcription regulation</keyword>
<protein>
    <recommendedName>
        <fullName evidence="8">Xylanolytic transcriptional activator regulatory domain-containing protein</fullName>
    </recommendedName>
</protein>
<dbReference type="GO" id="GO:0003677">
    <property type="term" value="F:DNA binding"/>
    <property type="evidence" value="ECO:0007669"/>
    <property type="project" value="UniProtKB-KW"/>
</dbReference>
<evidence type="ECO:0000256" key="6">
    <source>
        <dbReference type="ARBA" id="ARBA00023242"/>
    </source>
</evidence>
<evidence type="ECO:0000256" key="5">
    <source>
        <dbReference type="ARBA" id="ARBA00023163"/>
    </source>
</evidence>
<keyword evidence="1" id="KW-0479">Metal-binding</keyword>
<evidence type="ECO:0000256" key="4">
    <source>
        <dbReference type="ARBA" id="ARBA00023125"/>
    </source>
</evidence>
<feature type="compositionally biased region" description="Polar residues" evidence="7">
    <location>
        <begin position="237"/>
        <end position="252"/>
    </location>
</feature>
<feature type="compositionally biased region" description="Gly residues" evidence="7">
    <location>
        <begin position="208"/>
        <end position="227"/>
    </location>
</feature>
<evidence type="ECO:0000313" key="9">
    <source>
        <dbReference type="EMBL" id="CAK5278604.1"/>
    </source>
</evidence>
<organism evidence="9 10">
    <name type="scientific">Mycena citricolor</name>
    <dbReference type="NCBI Taxonomy" id="2018698"/>
    <lineage>
        <taxon>Eukaryota</taxon>
        <taxon>Fungi</taxon>
        <taxon>Dikarya</taxon>
        <taxon>Basidiomycota</taxon>
        <taxon>Agaricomycotina</taxon>
        <taxon>Agaricomycetes</taxon>
        <taxon>Agaricomycetidae</taxon>
        <taxon>Agaricales</taxon>
        <taxon>Marasmiineae</taxon>
        <taxon>Mycenaceae</taxon>
        <taxon>Mycena</taxon>
    </lineage>
</organism>
<keyword evidence="5" id="KW-0804">Transcription</keyword>
<evidence type="ECO:0000256" key="7">
    <source>
        <dbReference type="SAM" id="MobiDB-lite"/>
    </source>
</evidence>
<keyword evidence="2" id="KW-0862">Zinc</keyword>
<dbReference type="InterPro" id="IPR051615">
    <property type="entry name" value="Transcr_Regulatory_Elem"/>
</dbReference>
<comment type="caution">
    <text evidence="9">The sequence shown here is derived from an EMBL/GenBank/DDBJ whole genome shotgun (WGS) entry which is preliminary data.</text>
</comment>
<feature type="compositionally biased region" description="Polar residues" evidence="7">
    <location>
        <begin position="282"/>
        <end position="292"/>
    </location>
</feature>
<dbReference type="GO" id="GO:0008270">
    <property type="term" value="F:zinc ion binding"/>
    <property type="evidence" value="ECO:0007669"/>
    <property type="project" value="InterPro"/>
</dbReference>
<feature type="compositionally biased region" description="Acidic residues" evidence="7">
    <location>
        <begin position="393"/>
        <end position="403"/>
    </location>
</feature>
<dbReference type="EMBL" id="CAVNYO010000423">
    <property type="protein sequence ID" value="CAK5278604.1"/>
    <property type="molecule type" value="Genomic_DNA"/>
</dbReference>